<dbReference type="GO" id="GO:0042918">
    <property type="term" value="P:alkanesulfonate transmembrane transport"/>
    <property type="evidence" value="ECO:0007669"/>
    <property type="project" value="TreeGrafter"/>
</dbReference>
<dbReference type="EMBL" id="CAEZZQ010000002">
    <property type="protein sequence ID" value="CAB4763912.1"/>
    <property type="molecule type" value="Genomic_DNA"/>
</dbReference>
<evidence type="ECO:0000313" key="5">
    <source>
        <dbReference type="EMBL" id="CAB4690619.1"/>
    </source>
</evidence>
<dbReference type="EMBL" id="CAEZXW010000001">
    <property type="protein sequence ID" value="CAB4690619.1"/>
    <property type="molecule type" value="Genomic_DNA"/>
</dbReference>
<sequence>MKRFVGRPVGRAGIVAVGIFALLAATTITGVAAAPAKPGATCQKSGTRTVIKNASYVCALNAKSKKLTWVLAPKAAAVPAAAVEVPKPKIDMTQAKINVATFSEGLNYECFYTAREQGYFSKMNLTVDTPVVFGTDAESTRALLSGDVDFTLTGPAPLIAMEQGAADLNIVASIAGPLFAIVGPNDVTSLKQLKGQKIIVAPTGTSSTTFAGIVLDNALGAGSWTPVSTSGGSPARMAAVQAGLGKATVLNSPAAENVDNQAKYGYQIISYVQKGLSADYELGGAYAKSSWLKKNQAATVRFLAAWIQGCNFLADAKNRAAVEAAMVTRYKIPAKAATATYEEYLKAGNDYRITVPEEDLQALNNTVRLNVRDGILKGTLDLNKVVDQSYIQTARKFLG</sequence>
<feature type="domain" description="SsuA/THI5-like" evidence="4">
    <location>
        <begin position="110"/>
        <end position="315"/>
    </location>
</feature>
<keyword evidence="3" id="KW-0732">Signal</keyword>
<gene>
    <name evidence="5" type="ORF">UFOPK2593_00022</name>
    <name evidence="6" type="ORF">UFOPK2894_00065</name>
    <name evidence="7" type="ORF">UFOPK3492_00016</name>
    <name evidence="8" type="ORF">UFOPK4234_00058</name>
    <name evidence="9" type="ORF">UFOPK4295_00090</name>
</gene>
<protein>
    <submittedName>
        <fullName evidence="8">Unannotated protein</fullName>
    </submittedName>
</protein>
<dbReference type="InterPro" id="IPR015168">
    <property type="entry name" value="SsuA/THI5"/>
</dbReference>
<dbReference type="Pfam" id="PF09084">
    <property type="entry name" value="NMT1"/>
    <property type="match status" value="1"/>
</dbReference>
<dbReference type="SUPFAM" id="SSF53850">
    <property type="entry name" value="Periplasmic binding protein-like II"/>
    <property type="match status" value="1"/>
</dbReference>
<comment type="similarity">
    <text evidence="2">Belongs to the bacterial solute-binding protein SsuA/TauA family.</text>
</comment>
<evidence type="ECO:0000256" key="2">
    <source>
        <dbReference type="ARBA" id="ARBA00010742"/>
    </source>
</evidence>
<evidence type="ECO:0000256" key="3">
    <source>
        <dbReference type="ARBA" id="ARBA00022729"/>
    </source>
</evidence>
<dbReference type="GO" id="GO:0042597">
    <property type="term" value="C:periplasmic space"/>
    <property type="evidence" value="ECO:0007669"/>
    <property type="project" value="UniProtKB-SubCell"/>
</dbReference>
<evidence type="ECO:0000313" key="7">
    <source>
        <dbReference type="EMBL" id="CAB4887263.1"/>
    </source>
</evidence>
<evidence type="ECO:0000313" key="8">
    <source>
        <dbReference type="EMBL" id="CAB5033374.1"/>
    </source>
</evidence>
<evidence type="ECO:0000256" key="1">
    <source>
        <dbReference type="ARBA" id="ARBA00004418"/>
    </source>
</evidence>
<evidence type="ECO:0000313" key="6">
    <source>
        <dbReference type="EMBL" id="CAB4763912.1"/>
    </source>
</evidence>
<comment type="subcellular location">
    <subcellularLocation>
        <location evidence="1">Periplasm</location>
    </subcellularLocation>
</comment>
<proteinExistence type="inferred from homology"/>
<dbReference type="EMBL" id="CAFBQA010000002">
    <property type="protein sequence ID" value="CAB5033374.1"/>
    <property type="molecule type" value="Genomic_DNA"/>
</dbReference>
<dbReference type="PANTHER" id="PTHR30024:SF47">
    <property type="entry name" value="TAURINE-BINDING PERIPLASMIC PROTEIN"/>
    <property type="match status" value="1"/>
</dbReference>
<dbReference type="EMBL" id="CAFBMD010000001">
    <property type="protein sequence ID" value="CAB4887263.1"/>
    <property type="molecule type" value="Genomic_DNA"/>
</dbReference>
<name>A0A6J7RWT0_9ZZZZ</name>
<accession>A0A6J7RWT0</accession>
<dbReference type="Gene3D" id="3.40.190.10">
    <property type="entry name" value="Periplasmic binding protein-like II"/>
    <property type="match status" value="2"/>
</dbReference>
<dbReference type="EMBL" id="CAFBQF010000002">
    <property type="protein sequence ID" value="CAB5044236.1"/>
    <property type="molecule type" value="Genomic_DNA"/>
</dbReference>
<organism evidence="8">
    <name type="scientific">freshwater metagenome</name>
    <dbReference type="NCBI Taxonomy" id="449393"/>
    <lineage>
        <taxon>unclassified sequences</taxon>
        <taxon>metagenomes</taxon>
        <taxon>ecological metagenomes</taxon>
    </lineage>
</organism>
<dbReference type="PANTHER" id="PTHR30024">
    <property type="entry name" value="ALIPHATIC SULFONATES-BINDING PROTEIN-RELATED"/>
    <property type="match status" value="1"/>
</dbReference>
<dbReference type="AlphaFoldDB" id="A0A6J7RWT0"/>
<evidence type="ECO:0000259" key="4">
    <source>
        <dbReference type="Pfam" id="PF09084"/>
    </source>
</evidence>
<reference evidence="8" key="1">
    <citation type="submission" date="2020-05" db="EMBL/GenBank/DDBJ databases">
        <authorList>
            <person name="Chiriac C."/>
            <person name="Salcher M."/>
            <person name="Ghai R."/>
            <person name="Kavagutti S V."/>
        </authorList>
    </citation>
    <scope>NUCLEOTIDE SEQUENCE</scope>
</reference>
<evidence type="ECO:0000313" key="9">
    <source>
        <dbReference type="EMBL" id="CAB5044236.1"/>
    </source>
</evidence>